<dbReference type="InterPro" id="IPR039532">
    <property type="entry name" value="TetR_C_Firmicutes"/>
</dbReference>
<evidence type="ECO:0000256" key="1">
    <source>
        <dbReference type="ARBA" id="ARBA00023125"/>
    </source>
</evidence>
<evidence type="ECO:0000313" key="4">
    <source>
        <dbReference type="EMBL" id="ANU21569.1"/>
    </source>
</evidence>
<dbReference type="Pfam" id="PF14278">
    <property type="entry name" value="TetR_C_8"/>
    <property type="match status" value="1"/>
</dbReference>
<dbReference type="STRING" id="1038856.BBI15_15965"/>
<dbReference type="GO" id="GO:0003677">
    <property type="term" value="F:DNA binding"/>
    <property type="evidence" value="ECO:0007669"/>
    <property type="project" value="UniProtKB-UniRule"/>
</dbReference>
<dbReference type="InterPro" id="IPR050624">
    <property type="entry name" value="HTH-type_Tx_Regulator"/>
</dbReference>
<name>A0A1C7ECT4_9BACL</name>
<dbReference type="Proteomes" id="UP000092650">
    <property type="component" value="Chromosome"/>
</dbReference>
<dbReference type="OrthoDB" id="9810250at2"/>
<keyword evidence="5" id="KW-1185">Reference proteome</keyword>
<sequence>MKSKKEKLSPQAERTKQHIKEAFVELINEKGFSHVSVTDIVQKAQYNRATFYLYYSDKPHLAEELRGEMFEQIKRTSTERYEPGADILTNAMDADSFELVSFVYDNRAFFNLYLLEDTIPGLNGELARAIFEMLEERFRLTAIGDHDINSTSFKLYMAHGTAGLLLDWAKTGYEKSPIEITGTLIAIFRSFASGFRVN</sequence>
<organism evidence="4 5">
    <name type="scientific">Planococcus plakortidis</name>
    <dbReference type="NCBI Taxonomy" id="1038856"/>
    <lineage>
        <taxon>Bacteria</taxon>
        <taxon>Bacillati</taxon>
        <taxon>Bacillota</taxon>
        <taxon>Bacilli</taxon>
        <taxon>Bacillales</taxon>
        <taxon>Caryophanaceae</taxon>
        <taxon>Planococcus</taxon>
    </lineage>
</organism>
<protein>
    <recommendedName>
        <fullName evidence="3">HTH tetR-type domain-containing protein</fullName>
    </recommendedName>
</protein>
<dbReference type="InterPro" id="IPR001647">
    <property type="entry name" value="HTH_TetR"/>
</dbReference>
<dbReference type="AlphaFoldDB" id="A0A1C7ECT4"/>
<feature type="DNA-binding region" description="H-T-H motif" evidence="2">
    <location>
        <begin position="36"/>
        <end position="55"/>
    </location>
</feature>
<evidence type="ECO:0000259" key="3">
    <source>
        <dbReference type="PROSITE" id="PS50977"/>
    </source>
</evidence>
<keyword evidence="1 2" id="KW-0238">DNA-binding</keyword>
<dbReference type="Gene3D" id="1.10.357.10">
    <property type="entry name" value="Tetracycline Repressor, domain 2"/>
    <property type="match status" value="1"/>
</dbReference>
<gene>
    <name evidence="4" type="ORF">BBI15_15965</name>
</gene>
<dbReference type="EMBL" id="CP016539">
    <property type="protein sequence ID" value="ANU21569.1"/>
    <property type="molecule type" value="Genomic_DNA"/>
</dbReference>
<dbReference type="InterPro" id="IPR009057">
    <property type="entry name" value="Homeodomain-like_sf"/>
</dbReference>
<reference evidence="4" key="1">
    <citation type="submission" date="2016-10" db="EMBL/GenBank/DDBJ databases">
        <authorList>
            <person name="See-Too W.S."/>
        </authorList>
    </citation>
    <scope>NUCLEOTIDE SEQUENCE [LARGE SCALE GENOMIC DNA]</scope>
    <source>
        <strain evidence="4">DSM 23997</strain>
    </source>
</reference>
<dbReference type="KEGG" id="ppla:BBI15_15965"/>
<proteinExistence type="predicted"/>
<evidence type="ECO:0000313" key="5">
    <source>
        <dbReference type="Proteomes" id="UP000092650"/>
    </source>
</evidence>
<dbReference type="PANTHER" id="PTHR43479:SF7">
    <property type="entry name" value="TETR-FAMILY TRANSCRIPTIONAL REGULATOR"/>
    <property type="match status" value="1"/>
</dbReference>
<dbReference type="SUPFAM" id="SSF46689">
    <property type="entry name" value="Homeodomain-like"/>
    <property type="match status" value="1"/>
</dbReference>
<dbReference type="PANTHER" id="PTHR43479">
    <property type="entry name" value="ACREF/ENVCD OPERON REPRESSOR-RELATED"/>
    <property type="match status" value="1"/>
</dbReference>
<dbReference type="PROSITE" id="PS50977">
    <property type="entry name" value="HTH_TETR_2"/>
    <property type="match status" value="1"/>
</dbReference>
<dbReference type="RefSeq" id="WP_068872464.1">
    <property type="nucleotide sequence ID" value="NZ_CP016539.2"/>
</dbReference>
<feature type="domain" description="HTH tetR-type" evidence="3">
    <location>
        <begin position="13"/>
        <end position="73"/>
    </location>
</feature>
<accession>A0A1C7ECT4</accession>
<dbReference type="Pfam" id="PF00440">
    <property type="entry name" value="TetR_N"/>
    <property type="match status" value="1"/>
</dbReference>
<evidence type="ECO:0000256" key="2">
    <source>
        <dbReference type="PROSITE-ProRule" id="PRU00335"/>
    </source>
</evidence>